<evidence type="ECO:0000256" key="9">
    <source>
        <dbReference type="PIRSR" id="PIRSR602081-2"/>
    </source>
</evidence>
<evidence type="ECO:0000256" key="6">
    <source>
        <dbReference type="ARBA" id="ARBA00022991"/>
    </source>
</evidence>
<dbReference type="PROSITE" id="PS00691">
    <property type="entry name" value="DNA_PHOTOLYASES_1_2"/>
    <property type="match status" value="1"/>
</dbReference>
<dbReference type="GO" id="GO:0071949">
    <property type="term" value="F:FAD binding"/>
    <property type="evidence" value="ECO:0007669"/>
    <property type="project" value="TreeGrafter"/>
</dbReference>
<dbReference type="InterPro" id="IPR014729">
    <property type="entry name" value="Rossmann-like_a/b/a_fold"/>
</dbReference>
<comment type="cofactor">
    <cofactor evidence="8">
        <name>FAD</name>
        <dbReference type="ChEBI" id="CHEBI:57692"/>
    </cofactor>
    <text evidence="8">Binds 1 FAD per subunit.</text>
</comment>
<dbReference type="Pfam" id="PF00875">
    <property type="entry name" value="DNA_photolyase"/>
    <property type="match status" value="1"/>
</dbReference>
<dbReference type="InterPro" id="IPR005101">
    <property type="entry name" value="Cryptochr/Photolyase_FAD-bd"/>
</dbReference>
<organism evidence="12 13">
    <name type="scientific">Oryzicola mucosus</name>
    <dbReference type="NCBI Taxonomy" id="2767425"/>
    <lineage>
        <taxon>Bacteria</taxon>
        <taxon>Pseudomonadati</taxon>
        <taxon>Pseudomonadota</taxon>
        <taxon>Alphaproteobacteria</taxon>
        <taxon>Hyphomicrobiales</taxon>
        <taxon>Phyllobacteriaceae</taxon>
        <taxon>Oryzicola</taxon>
    </lineage>
</organism>
<dbReference type="Gene3D" id="1.10.579.10">
    <property type="entry name" value="DNA Cyclobutane Dipyrimidine Photolyase, subunit A, domain 3"/>
    <property type="match status" value="1"/>
</dbReference>
<evidence type="ECO:0000313" key="12">
    <source>
        <dbReference type="EMBL" id="MBD0415031.1"/>
    </source>
</evidence>
<keyword evidence="4 8" id="KW-0285">Flavoprotein</keyword>
<feature type="domain" description="Photolyase/cryptochrome alpha/beta" evidence="11">
    <location>
        <begin position="12"/>
        <end position="140"/>
    </location>
</feature>
<dbReference type="Pfam" id="PF03441">
    <property type="entry name" value="FAD_binding_7"/>
    <property type="match status" value="1"/>
</dbReference>
<dbReference type="Gene3D" id="3.40.50.620">
    <property type="entry name" value="HUPs"/>
    <property type="match status" value="1"/>
</dbReference>
<feature type="binding site" evidence="8">
    <location>
        <begin position="246"/>
        <end position="250"/>
    </location>
    <ligand>
        <name>FAD</name>
        <dbReference type="ChEBI" id="CHEBI:57692"/>
    </ligand>
</feature>
<reference evidence="12" key="1">
    <citation type="submission" date="2020-09" db="EMBL/GenBank/DDBJ databases">
        <title>Genome seq and assembly of Tianweitania sp.</title>
        <authorList>
            <person name="Chhetri G."/>
        </authorList>
    </citation>
    <scope>NUCLEOTIDE SEQUENCE</scope>
    <source>
        <strain evidence="12">Rool2</strain>
    </source>
</reference>
<proteinExistence type="inferred from homology"/>
<dbReference type="FunFam" id="1.10.579.10:FF:000003">
    <property type="entry name" value="Deoxyribodipyrimidine photo-lyase"/>
    <property type="match status" value="1"/>
</dbReference>
<dbReference type="PROSITE" id="PS51645">
    <property type="entry name" value="PHR_CRY_ALPHA_BETA"/>
    <property type="match status" value="1"/>
</dbReference>
<feature type="site" description="Electron transfer via tryptophanyl radical" evidence="9">
    <location>
        <position position="316"/>
    </location>
</feature>
<keyword evidence="6 10" id="KW-0157">Chromophore</keyword>
<keyword evidence="5 8" id="KW-0274">FAD</keyword>
<dbReference type="InterPro" id="IPR018394">
    <property type="entry name" value="DNA_photolyase_1_CS_C"/>
</dbReference>
<comment type="catalytic activity">
    <reaction evidence="7">
        <text>cyclobutadipyrimidine (in DNA) = 2 pyrimidine residues (in DNA).</text>
        <dbReference type="EC" id="4.1.99.3"/>
    </reaction>
</comment>
<name>A0A8J6U030_9HYPH</name>
<dbReference type="GO" id="GO:0000719">
    <property type="term" value="P:photoreactive repair"/>
    <property type="evidence" value="ECO:0007669"/>
    <property type="project" value="UniProtKB-ARBA"/>
</dbReference>
<dbReference type="SUPFAM" id="SSF48173">
    <property type="entry name" value="Cryptochrome/photolyase FAD-binding domain"/>
    <property type="match status" value="1"/>
</dbReference>
<evidence type="ECO:0000256" key="3">
    <source>
        <dbReference type="ARBA" id="ARBA00014046"/>
    </source>
</evidence>
<dbReference type="SUPFAM" id="SSF52425">
    <property type="entry name" value="Cryptochrome/photolyase, N-terminal domain"/>
    <property type="match status" value="1"/>
</dbReference>
<accession>A0A8J6U030</accession>
<evidence type="ECO:0000256" key="1">
    <source>
        <dbReference type="ARBA" id="ARBA00001932"/>
    </source>
</evidence>
<feature type="binding site" evidence="8">
    <location>
        <begin position="382"/>
        <end position="384"/>
    </location>
    <ligand>
        <name>FAD</name>
        <dbReference type="ChEBI" id="CHEBI:57692"/>
    </ligand>
</feature>
<gene>
    <name evidence="12" type="ORF">ICI42_10220</name>
</gene>
<evidence type="ECO:0000256" key="4">
    <source>
        <dbReference type="ARBA" id="ARBA00022630"/>
    </source>
</evidence>
<comment type="cofactor">
    <cofactor evidence="1">
        <name>(6R)-5,10-methylene-5,6,7,8-tetrahydrofolate</name>
        <dbReference type="ChEBI" id="CHEBI:15636"/>
    </cofactor>
</comment>
<dbReference type="PRINTS" id="PR00147">
    <property type="entry name" value="DNAPHOTLYASE"/>
</dbReference>
<protein>
    <recommendedName>
        <fullName evidence="3">Deoxyribodipyrimidine photo-lyase</fullName>
        <ecNumber evidence="2">4.1.99.3</ecNumber>
    </recommendedName>
</protein>
<dbReference type="AlphaFoldDB" id="A0A8J6U030"/>
<comment type="similarity">
    <text evidence="10">Belongs to the DNA photolyase family.</text>
</comment>
<evidence type="ECO:0000313" key="13">
    <source>
        <dbReference type="Proteomes" id="UP000643405"/>
    </source>
</evidence>
<sequence length="487" mass="55058">MVRDEQTKAQPRPVLILFRDDLRIHDNRALSAAADTGAPVIPVYIRDREPARRDLGAARLWWLHHSLSELAGALQKLGAHLVLQAGPTATTLHTLIEETGATAVFWNRRYDPACIELDSSLKLDLRNRGLHVESFDGHLLHEPSLTKTGGGTSYKVFTPFWRSLSGHIEPRDPVDAPKALKPYPRKLASDDLKDWNLLPTAPDWAKRIREAWTPGETAARARLDDFLGDAIKGYAERRDLPSVNGTSRLSPHLAFGEITPFQIFRALRSKTIDAPTGDVDTFRKEVGWREFSYHLLFHNPDLATQNFNPSFDAFAWENDGKLLKAWQKGQTGYPIVDAGMRQLWQSGWMHNRVRMITASFLIKHLLVDWRKGEAWFWDTLVDADPANNAASWQWVAGSGADASPYFRIFNPILQGEKFDPKGDYIRRFVPELSELPDKYIHSPWAASKDVLDAAGVKLGTNYPVPVVDHKKARDRALQLYKRLKGPS</sequence>
<evidence type="ECO:0000256" key="2">
    <source>
        <dbReference type="ARBA" id="ARBA00013149"/>
    </source>
</evidence>
<dbReference type="Proteomes" id="UP000643405">
    <property type="component" value="Unassembled WGS sequence"/>
</dbReference>
<dbReference type="InterPro" id="IPR002081">
    <property type="entry name" value="Cryptochrome/DNA_photolyase_1"/>
</dbReference>
<dbReference type="RefSeq" id="WP_188164427.1">
    <property type="nucleotide sequence ID" value="NZ_JACVVX010000002.1"/>
</dbReference>
<dbReference type="EMBL" id="JACVVX010000002">
    <property type="protein sequence ID" value="MBD0415031.1"/>
    <property type="molecule type" value="Genomic_DNA"/>
</dbReference>
<dbReference type="PROSITE" id="PS00394">
    <property type="entry name" value="DNA_PHOTOLYASES_1_1"/>
    <property type="match status" value="1"/>
</dbReference>
<dbReference type="PANTHER" id="PTHR11455">
    <property type="entry name" value="CRYPTOCHROME"/>
    <property type="match status" value="1"/>
</dbReference>
<evidence type="ECO:0000256" key="10">
    <source>
        <dbReference type="RuleBase" id="RU004182"/>
    </source>
</evidence>
<evidence type="ECO:0000256" key="7">
    <source>
        <dbReference type="ARBA" id="ARBA00033999"/>
    </source>
</evidence>
<feature type="binding site" evidence="8">
    <location>
        <position position="234"/>
    </location>
    <ligand>
        <name>FAD</name>
        <dbReference type="ChEBI" id="CHEBI:57692"/>
    </ligand>
</feature>
<feature type="binding site" evidence="8">
    <location>
        <position position="282"/>
    </location>
    <ligand>
        <name>FAD</name>
        <dbReference type="ChEBI" id="CHEBI:57692"/>
    </ligand>
</feature>
<dbReference type="PANTHER" id="PTHR11455:SF9">
    <property type="entry name" value="CRYPTOCHROME CIRCADIAN CLOCK 5 ISOFORM X1"/>
    <property type="match status" value="1"/>
</dbReference>
<evidence type="ECO:0000259" key="11">
    <source>
        <dbReference type="PROSITE" id="PS51645"/>
    </source>
</evidence>
<evidence type="ECO:0000256" key="5">
    <source>
        <dbReference type="ARBA" id="ARBA00022827"/>
    </source>
</evidence>
<dbReference type="InterPro" id="IPR006050">
    <property type="entry name" value="DNA_photolyase_N"/>
</dbReference>
<keyword evidence="13" id="KW-1185">Reference proteome</keyword>
<comment type="caution">
    <text evidence="12">The sequence shown here is derived from an EMBL/GenBank/DDBJ whole genome shotgun (WGS) entry which is preliminary data.</text>
</comment>
<feature type="site" description="Electron transfer via tryptophanyl radical" evidence="9">
    <location>
        <position position="369"/>
    </location>
</feature>
<evidence type="ECO:0000256" key="8">
    <source>
        <dbReference type="PIRSR" id="PIRSR602081-1"/>
    </source>
</evidence>
<dbReference type="GO" id="GO:0003677">
    <property type="term" value="F:DNA binding"/>
    <property type="evidence" value="ECO:0007669"/>
    <property type="project" value="TreeGrafter"/>
</dbReference>
<dbReference type="InterPro" id="IPR036155">
    <property type="entry name" value="Crypto/Photolyase_N_sf"/>
</dbReference>
<dbReference type="EC" id="4.1.99.3" evidence="2"/>
<dbReference type="InterPro" id="IPR036134">
    <property type="entry name" value="Crypto/Photolyase_FAD-like_sf"/>
</dbReference>
<dbReference type="Gene3D" id="1.25.40.80">
    <property type="match status" value="1"/>
</dbReference>
<dbReference type="GO" id="GO:0003904">
    <property type="term" value="F:deoxyribodipyrimidine photo-lyase activity"/>
    <property type="evidence" value="ECO:0007669"/>
    <property type="project" value="UniProtKB-EC"/>
</dbReference>
<dbReference type="GO" id="GO:0009416">
    <property type="term" value="P:response to light stimulus"/>
    <property type="evidence" value="ECO:0007669"/>
    <property type="project" value="TreeGrafter"/>
</dbReference>
<feature type="site" description="Electron transfer via tryptophanyl radical" evidence="9">
    <location>
        <position position="392"/>
    </location>
</feature>